<accession>A0A0A1UMD3</accession>
<gene>
    <name evidence="2" type="ORF">RSOL_327660</name>
</gene>
<proteinExistence type="predicted"/>
<keyword evidence="1" id="KW-0472">Membrane</keyword>
<evidence type="ECO:0000313" key="3">
    <source>
        <dbReference type="Proteomes" id="UP000030108"/>
    </source>
</evidence>
<dbReference type="OrthoDB" id="3229612at2759"/>
<protein>
    <submittedName>
        <fullName evidence="2">Transmembrane protein, putative</fullName>
    </submittedName>
</protein>
<organism evidence="2 3">
    <name type="scientific">Rhizoctonia solani AG-3 Rhs1AP</name>
    <dbReference type="NCBI Taxonomy" id="1086054"/>
    <lineage>
        <taxon>Eukaryota</taxon>
        <taxon>Fungi</taxon>
        <taxon>Dikarya</taxon>
        <taxon>Basidiomycota</taxon>
        <taxon>Agaricomycotina</taxon>
        <taxon>Agaricomycetes</taxon>
        <taxon>Cantharellales</taxon>
        <taxon>Ceratobasidiaceae</taxon>
        <taxon>Rhizoctonia</taxon>
    </lineage>
</organism>
<sequence>MSSFLRFAAVVAVVFSLGLMVTAIPIANIHLKPVTGTDDISRLFIKLCIEGELEVKLKALLLCVNLEDLKVKIAIVVALLKGCSDDLLKLGAGIVLDAQAKTSLVACIVSIITLCVQVFATLSLKFGLAICAEIDVVIRLLLTNLGICVNGLLVLIAKDLAQATVGVMAQIQLKLCLSVLGLALNTSVIRLGGGFLSRVVDSKAI</sequence>
<evidence type="ECO:0000256" key="1">
    <source>
        <dbReference type="SAM" id="Phobius"/>
    </source>
</evidence>
<keyword evidence="1" id="KW-1133">Transmembrane helix</keyword>
<evidence type="ECO:0000313" key="2">
    <source>
        <dbReference type="EMBL" id="EUC59868.1"/>
    </source>
</evidence>
<reference evidence="3" key="1">
    <citation type="journal article" date="2014" name="Genome Announc.">
        <title>Draft genome sequence of the plant-pathogenic soil fungus Rhizoctonia solani anastomosis group 3 strain Rhs1AP.</title>
        <authorList>
            <person name="Cubeta M.A."/>
            <person name="Thomas E."/>
            <person name="Dean R.A."/>
            <person name="Jabaji S."/>
            <person name="Neate S.M."/>
            <person name="Tavantzis S."/>
            <person name="Toda T."/>
            <person name="Vilgalys R."/>
            <person name="Bharathan N."/>
            <person name="Fedorova-Abrams N."/>
            <person name="Pakala S.B."/>
            <person name="Pakala S.M."/>
            <person name="Zafar N."/>
            <person name="Joardar V."/>
            <person name="Losada L."/>
            <person name="Nierman W.C."/>
        </authorList>
    </citation>
    <scope>NUCLEOTIDE SEQUENCE [LARGE SCALE GENOMIC DNA]</scope>
    <source>
        <strain evidence="3">AG-3</strain>
    </source>
</reference>
<feature type="transmembrane region" description="Helical" evidence="1">
    <location>
        <begin position="163"/>
        <end position="184"/>
    </location>
</feature>
<feature type="transmembrane region" description="Helical" evidence="1">
    <location>
        <begin position="136"/>
        <end position="157"/>
    </location>
</feature>
<name>A0A0A1UMD3_9AGAM</name>
<keyword evidence="1 2" id="KW-0812">Transmembrane</keyword>
<comment type="caution">
    <text evidence="2">The sequence shown here is derived from an EMBL/GenBank/DDBJ whole genome shotgun (WGS) entry which is preliminary data.</text>
</comment>
<dbReference type="EMBL" id="JATN01000321">
    <property type="protein sequence ID" value="EUC59868.1"/>
    <property type="molecule type" value="Genomic_DNA"/>
</dbReference>
<dbReference type="AlphaFoldDB" id="A0A0A1UMD3"/>
<dbReference type="Proteomes" id="UP000030108">
    <property type="component" value="Unassembled WGS sequence"/>
</dbReference>
<feature type="transmembrane region" description="Helical" evidence="1">
    <location>
        <begin position="103"/>
        <end position="124"/>
    </location>
</feature>